<organism evidence="4 5">
    <name type="scientific">Burkholderia territorii</name>
    <dbReference type="NCBI Taxonomy" id="1503055"/>
    <lineage>
        <taxon>Bacteria</taxon>
        <taxon>Pseudomonadati</taxon>
        <taxon>Pseudomonadota</taxon>
        <taxon>Betaproteobacteria</taxon>
        <taxon>Burkholderiales</taxon>
        <taxon>Burkholderiaceae</taxon>
        <taxon>Burkholderia</taxon>
        <taxon>Burkholderia cepacia complex</taxon>
    </lineage>
</organism>
<keyword evidence="2" id="KW-0732">Signal</keyword>
<evidence type="ECO:0000313" key="5">
    <source>
        <dbReference type="Proteomes" id="UP000068016"/>
    </source>
</evidence>
<dbReference type="Proteomes" id="UP000068016">
    <property type="component" value="Unassembled WGS sequence"/>
</dbReference>
<comment type="caution">
    <text evidence="4">The sequence shown here is derived from an EMBL/GenBank/DDBJ whole genome shotgun (WGS) entry which is preliminary data.</text>
</comment>
<dbReference type="InterPro" id="IPR050272">
    <property type="entry name" value="Isochorismatase-like_hydrls"/>
</dbReference>
<dbReference type="InterPro" id="IPR036380">
    <property type="entry name" value="Isochorismatase-like_sf"/>
</dbReference>
<evidence type="ECO:0000259" key="3">
    <source>
        <dbReference type="Pfam" id="PF00857"/>
    </source>
</evidence>
<evidence type="ECO:0000256" key="1">
    <source>
        <dbReference type="ARBA" id="ARBA00022801"/>
    </source>
</evidence>
<accession>A0A119VMJ6</accession>
<gene>
    <name evidence="4" type="ORF">WT83_10355</name>
</gene>
<feature type="chain" id="PRO_5007163212" evidence="2">
    <location>
        <begin position="28"/>
        <end position="234"/>
    </location>
</feature>
<dbReference type="Gene3D" id="3.40.50.850">
    <property type="entry name" value="Isochorismatase-like"/>
    <property type="match status" value="1"/>
</dbReference>
<dbReference type="PANTHER" id="PTHR43540">
    <property type="entry name" value="PEROXYUREIDOACRYLATE/UREIDOACRYLATE AMIDOHYDROLASE-RELATED"/>
    <property type="match status" value="1"/>
</dbReference>
<keyword evidence="1 4" id="KW-0378">Hydrolase</keyword>
<feature type="signal peptide" evidence="2">
    <location>
        <begin position="1"/>
        <end position="27"/>
    </location>
</feature>
<dbReference type="GO" id="GO:0016787">
    <property type="term" value="F:hydrolase activity"/>
    <property type="evidence" value="ECO:0007669"/>
    <property type="project" value="UniProtKB-KW"/>
</dbReference>
<dbReference type="AlphaFoldDB" id="A0A119VMJ6"/>
<name>A0A119VMJ6_9BURK</name>
<proteinExistence type="predicted"/>
<dbReference type="Pfam" id="PF00857">
    <property type="entry name" value="Isochorismatase"/>
    <property type="match status" value="1"/>
</dbReference>
<reference evidence="4 5" key="1">
    <citation type="submission" date="2015-11" db="EMBL/GenBank/DDBJ databases">
        <title>Expanding the genomic diversity of Burkholderia species for the development of highly accurate diagnostics.</title>
        <authorList>
            <person name="Sahl J."/>
            <person name="Keim P."/>
            <person name="Wagner D."/>
        </authorList>
    </citation>
    <scope>NUCLEOTIDE SEQUENCE [LARGE SCALE GENOMIC DNA]</scope>
    <source>
        <strain evidence="4 5">MSMB793WGS</strain>
    </source>
</reference>
<dbReference type="InterPro" id="IPR000868">
    <property type="entry name" value="Isochorismatase-like_dom"/>
</dbReference>
<evidence type="ECO:0000256" key="2">
    <source>
        <dbReference type="SAM" id="SignalP"/>
    </source>
</evidence>
<dbReference type="EMBL" id="LPLZ01000028">
    <property type="protein sequence ID" value="KWN19771.1"/>
    <property type="molecule type" value="Genomic_DNA"/>
</dbReference>
<protein>
    <submittedName>
        <fullName evidence="4">Cysteine hydrolase</fullName>
    </submittedName>
</protein>
<dbReference type="RefSeq" id="WP_060346761.1">
    <property type="nucleotide sequence ID" value="NZ_LPLZ01000028.1"/>
</dbReference>
<sequence length="234" mass="24932">MFAFSLRTLTRSLVFASAATIVPVAEAAPALPATPTIRAMAGAQPIDHIDPKSTALVVIDFQNEYLNGKMPIPDVQRAMANTRRLIEFADRHGIRVFQIQHVTPAGSAVFARDGETVGFIAQMAPRANDIVLQKDTVSAFASTDLDRRLKADGVKTIVIAGLMTHACVAGAARDAVPLGYQVVVASDASATRSIVRANGETIDKDTLHRAALAEIEDTFGDVKTTSEIVALPVR</sequence>
<feature type="domain" description="Isochorismatase-like" evidence="3">
    <location>
        <begin position="54"/>
        <end position="226"/>
    </location>
</feature>
<evidence type="ECO:0000313" key="4">
    <source>
        <dbReference type="EMBL" id="KWN19771.1"/>
    </source>
</evidence>
<dbReference type="SUPFAM" id="SSF52499">
    <property type="entry name" value="Isochorismatase-like hydrolases"/>
    <property type="match status" value="1"/>
</dbReference>